<evidence type="ECO:0000256" key="11">
    <source>
        <dbReference type="ARBA" id="ARBA00022585"/>
    </source>
</evidence>
<evidence type="ECO:0000256" key="14">
    <source>
        <dbReference type="ARBA" id="ARBA00022824"/>
    </source>
</evidence>
<evidence type="ECO:0000256" key="13">
    <source>
        <dbReference type="ARBA" id="ARBA00022723"/>
    </source>
</evidence>
<dbReference type="GO" id="GO:0005789">
    <property type="term" value="C:endoplasmic reticulum membrane"/>
    <property type="evidence" value="ECO:0007669"/>
    <property type="project" value="UniProtKB-SubCell"/>
</dbReference>
<evidence type="ECO:0000256" key="3">
    <source>
        <dbReference type="ARBA" id="ARBA00004586"/>
    </source>
</evidence>
<dbReference type="GO" id="GO:0006979">
    <property type="term" value="P:response to oxidative stress"/>
    <property type="evidence" value="ECO:0007669"/>
    <property type="project" value="InterPro"/>
</dbReference>
<evidence type="ECO:0000313" key="30">
    <source>
        <dbReference type="Proteomes" id="UP000507470"/>
    </source>
</evidence>
<protein>
    <recommendedName>
        <fullName evidence="7">prostaglandin-endoperoxide synthase</fullName>
        <ecNumber evidence="7">1.14.99.1</ecNumber>
    </recommendedName>
</protein>
<evidence type="ECO:0000256" key="20">
    <source>
        <dbReference type="ARBA" id="ARBA00023098"/>
    </source>
</evidence>
<keyword evidence="11" id="KW-0643">Prostaglandin biosynthesis</keyword>
<keyword evidence="13 26" id="KW-0479">Metal-binding</keyword>
<dbReference type="Gene3D" id="2.10.25.10">
    <property type="entry name" value="Laminin"/>
    <property type="match status" value="1"/>
</dbReference>
<comment type="similarity">
    <text evidence="5">Belongs to the prostaglandin G/H synthase family.</text>
</comment>
<keyword evidence="9" id="KW-0444">Lipid biosynthesis</keyword>
<evidence type="ECO:0000256" key="19">
    <source>
        <dbReference type="ARBA" id="ARBA00023004"/>
    </source>
</evidence>
<evidence type="ECO:0000256" key="17">
    <source>
        <dbReference type="ARBA" id="ARBA00022964"/>
    </source>
</evidence>
<evidence type="ECO:0000256" key="5">
    <source>
        <dbReference type="ARBA" id="ARBA00008928"/>
    </source>
</evidence>
<evidence type="ECO:0000256" key="4">
    <source>
        <dbReference type="ARBA" id="ARBA00004702"/>
    </source>
</evidence>
<keyword evidence="18 29" id="KW-0560">Oxidoreductase</keyword>
<dbReference type="GO" id="GO:0016702">
    <property type="term" value="F:oxidoreductase activity, acting on single donors with incorporation of molecular oxygen, incorporation of two atoms of oxygen"/>
    <property type="evidence" value="ECO:0007669"/>
    <property type="project" value="TreeGrafter"/>
</dbReference>
<evidence type="ECO:0000256" key="27">
    <source>
        <dbReference type="PROSITE-ProRule" id="PRU00076"/>
    </source>
</evidence>
<dbReference type="PANTHER" id="PTHR11903:SF39">
    <property type="entry name" value="PROSTAGLANDIN G_H SYNTHASE 2-LIKE"/>
    <property type="match status" value="1"/>
</dbReference>
<dbReference type="GO" id="GO:0004666">
    <property type="term" value="F:prostaglandin-endoperoxide synthase activity"/>
    <property type="evidence" value="ECO:0007669"/>
    <property type="project" value="UniProtKB-EC"/>
</dbReference>
<evidence type="ECO:0000256" key="9">
    <source>
        <dbReference type="ARBA" id="ARBA00022516"/>
    </source>
</evidence>
<sequence>MIESKAKHNKQIIYVENSSLRMTRSDMIAECRRNQFNWQVCAPLVTMDAQVPQGNLCCSYPCQNNGVCLTRGFNEYECDCTGTDFYGKKCDTLRSHLIDIPPPYDNDHSYITLDAHFNQSFYTRVLPPVPEECPTPMGVAGKKELPDVNTLVKTLFVREKFKQDPIGTSVLFSFMAQHFSHMFLKTDLKRGPQYQWGGHGIDMTNIYGKNKHDENLLRSFKDGKLKLQTINGEDWPVLTKDANVEMHYLGPIPAERKFALGHSFFGQTIKIVIEEYVQHLSNYNFQLMFKPDLLFGENFQYQARASVEFNHLYFWHPLMPDEFIIGETNYTLSDILVNPGLVIKHGMATFVDSLSKQNAGAFTVKNHGAITLPVVQKLIQNGRTLRLQSYNNYRKRFNLQPFKSFEELTGNKKLAKVLENLYGDIDTVEFYVGLITEKRRPRGMFSEGLLEIGAPMSIKGVMSNPICSPKYWKPSTFGGDVGFEIVNTATLKKLFCQNMKGDCPEVSFKVPGFVEQKRTDDDCTEHEEL</sequence>
<keyword evidence="15" id="KW-0276">Fatty acid metabolism</keyword>
<dbReference type="Gene3D" id="1.10.640.10">
    <property type="entry name" value="Haem peroxidase domain superfamily, animal type"/>
    <property type="match status" value="2"/>
</dbReference>
<dbReference type="Pfam" id="PF03098">
    <property type="entry name" value="An_peroxidase"/>
    <property type="match status" value="1"/>
</dbReference>
<dbReference type="OrthoDB" id="823504at2759"/>
<evidence type="ECO:0000256" key="12">
    <source>
        <dbReference type="ARBA" id="ARBA00022617"/>
    </source>
</evidence>
<evidence type="ECO:0000256" key="25">
    <source>
        <dbReference type="ARBA" id="ARBA00036409"/>
    </source>
</evidence>
<evidence type="ECO:0000256" key="18">
    <source>
        <dbReference type="ARBA" id="ARBA00023002"/>
    </source>
</evidence>
<dbReference type="InterPro" id="IPR000742">
    <property type="entry name" value="EGF"/>
</dbReference>
<reference evidence="29 30" key="1">
    <citation type="submission" date="2020-06" db="EMBL/GenBank/DDBJ databases">
        <authorList>
            <person name="Li R."/>
            <person name="Bekaert M."/>
        </authorList>
    </citation>
    <scope>NUCLEOTIDE SEQUENCE [LARGE SCALE GENOMIC DNA]</scope>
    <source>
        <strain evidence="30">wild</strain>
    </source>
</reference>
<evidence type="ECO:0000256" key="10">
    <source>
        <dbReference type="ARBA" id="ARBA00022559"/>
    </source>
</evidence>
<dbReference type="PROSITE" id="PS50026">
    <property type="entry name" value="EGF_3"/>
    <property type="match status" value="1"/>
</dbReference>
<evidence type="ECO:0000256" key="26">
    <source>
        <dbReference type="PIRSR" id="PIRSR619791-2"/>
    </source>
</evidence>
<evidence type="ECO:0000313" key="29">
    <source>
        <dbReference type="EMBL" id="CAC5373048.1"/>
    </source>
</evidence>
<evidence type="ECO:0000256" key="15">
    <source>
        <dbReference type="ARBA" id="ARBA00022832"/>
    </source>
</evidence>
<keyword evidence="8" id="KW-0644">Prostaglandin metabolism</keyword>
<dbReference type="EMBL" id="CACVKT020001876">
    <property type="protein sequence ID" value="CAC5373048.1"/>
    <property type="molecule type" value="Genomic_DNA"/>
</dbReference>
<dbReference type="Proteomes" id="UP000507470">
    <property type="component" value="Unassembled WGS sequence"/>
</dbReference>
<dbReference type="GO" id="GO:0019371">
    <property type="term" value="P:cyclooxygenase pathway"/>
    <property type="evidence" value="ECO:0007669"/>
    <property type="project" value="TreeGrafter"/>
</dbReference>
<dbReference type="EC" id="1.14.99.1" evidence="7"/>
<name>A0A6J8ASH1_MYTCO</name>
<comment type="caution">
    <text evidence="27">Lacks conserved residue(s) required for the propagation of feature annotation.</text>
</comment>
<comment type="catalytic activity">
    <reaction evidence="25">
        <text>(9Z,12Z)-octadecadienoate + AH2 + O2 = (13R)-hydroxy-(9Z,11E)-octadecadienoate + A + H2O</text>
        <dbReference type="Rhea" id="RHEA:75455"/>
        <dbReference type="ChEBI" id="CHEBI:13193"/>
        <dbReference type="ChEBI" id="CHEBI:15377"/>
        <dbReference type="ChEBI" id="CHEBI:15379"/>
        <dbReference type="ChEBI" id="CHEBI:17499"/>
        <dbReference type="ChEBI" id="CHEBI:30245"/>
        <dbReference type="ChEBI" id="CHEBI:136655"/>
    </reaction>
    <physiologicalReaction direction="left-to-right" evidence="25">
        <dbReference type="Rhea" id="RHEA:75456"/>
    </physiologicalReaction>
</comment>
<dbReference type="PANTHER" id="PTHR11903">
    <property type="entry name" value="PROSTAGLANDIN G/H SYNTHASE"/>
    <property type="match status" value="1"/>
</dbReference>
<gene>
    <name evidence="29" type="ORF">MCOR_10945</name>
</gene>
<evidence type="ECO:0000256" key="21">
    <source>
        <dbReference type="ARBA" id="ARBA00023160"/>
    </source>
</evidence>
<comment type="subunit">
    <text evidence="6">Homodimer.</text>
</comment>
<keyword evidence="16" id="KW-0492">Microsome</keyword>
<comment type="pathway">
    <text evidence="4">Lipid metabolism; prostaglandin biosynthesis.</text>
</comment>
<organism evidence="29 30">
    <name type="scientific">Mytilus coruscus</name>
    <name type="common">Sea mussel</name>
    <dbReference type="NCBI Taxonomy" id="42192"/>
    <lineage>
        <taxon>Eukaryota</taxon>
        <taxon>Metazoa</taxon>
        <taxon>Spiralia</taxon>
        <taxon>Lophotrochozoa</taxon>
        <taxon>Mollusca</taxon>
        <taxon>Bivalvia</taxon>
        <taxon>Autobranchia</taxon>
        <taxon>Pteriomorphia</taxon>
        <taxon>Mytilida</taxon>
        <taxon>Mytiloidea</taxon>
        <taxon>Mytilidae</taxon>
        <taxon>Mytilinae</taxon>
        <taxon>Mytilus</taxon>
    </lineage>
</organism>
<comment type="catalytic activity">
    <reaction evidence="23">
        <text>(9Z,12Z)-octadecadienoate + AH2 + O2 = (9R)-hydroxy-(10E,12Z)-octadecadienoate + A + H2O</text>
        <dbReference type="Rhea" id="RHEA:75447"/>
        <dbReference type="ChEBI" id="CHEBI:13193"/>
        <dbReference type="ChEBI" id="CHEBI:15377"/>
        <dbReference type="ChEBI" id="CHEBI:15379"/>
        <dbReference type="ChEBI" id="CHEBI:17499"/>
        <dbReference type="ChEBI" id="CHEBI:30245"/>
        <dbReference type="ChEBI" id="CHEBI:77895"/>
    </reaction>
    <physiologicalReaction direction="left-to-right" evidence="23">
        <dbReference type="Rhea" id="RHEA:75448"/>
    </physiologicalReaction>
</comment>
<keyword evidence="20" id="KW-0443">Lipid metabolism</keyword>
<accession>A0A6J8ASH1</accession>
<dbReference type="SUPFAM" id="SSF57196">
    <property type="entry name" value="EGF/Laminin"/>
    <property type="match status" value="1"/>
</dbReference>
<keyword evidence="30" id="KW-1185">Reference proteome</keyword>
<evidence type="ECO:0000256" key="2">
    <source>
        <dbReference type="ARBA" id="ARBA00004524"/>
    </source>
</evidence>
<evidence type="ECO:0000256" key="23">
    <source>
        <dbReference type="ARBA" id="ARBA00036313"/>
    </source>
</evidence>
<evidence type="ECO:0000256" key="22">
    <source>
        <dbReference type="ARBA" id="ARBA00035976"/>
    </source>
</evidence>
<keyword evidence="10" id="KW-0575">Peroxidase</keyword>
<evidence type="ECO:0000256" key="24">
    <source>
        <dbReference type="ARBA" id="ARBA00036358"/>
    </source>
</evidence>
<keyword evidence="14" id="KW-0256">Endoplasmic reticulum</keyword>
<evidence type="ECO:0000259" key="28">
    <source>
        <dbReference type="PROSITE" id="PS50026"/>
    </source>
</evidence>
<dbReference type="PROSITE" id="PS50292">
    <property type="entry name" value="PEROXIDASE_3"/>
    <property type="match status" value="1"/>
</dbReference>
<keyword evidence="27" id="KW-0245">EGF-like domain</keyword>
<dbReference type="GO" id="GO:0043005">
    <property type="term" value="C:neuron projection"/>
    <property type="evidence" value="ECO:0007669"/>
    <property type="project" value="TreeGrafter"/>
</dbReference>
<evidence type="ECO:0000256" key="8">
    <source>
        <dbReference type="ARBA" id="ARBA00022501"/>
    </source>
</evidence>
<dbReference type="AlphaFoldDB" id="A0A6J8ASH1"/>
<proteinExistence type="inferred from homology"/>
<comment type="catalytic activity">
    <reaction evidence="22">
        <text>(9Z,12Z)-octadecadienoate + AH2 + O2 = (9S)-hydroxy-(10E,12Z)-octadecadienoate + A + H2O</text>
        <dbReference type="Rhea" id="RHEA:75459"/>
        <dbReference type="ChEBI" id="CHEBI:13193"/>
        <dbReference type="ChEBI" id="CHEBI:15377"/>
        <dbReference type="ChEBI" id="CHEBI:15379"/>
        <dbReference type="ChEBI" id="CHEBI:17499"/>
        <dbReference type="ChEBI" id="CHEBI:30245"/>
        <dbReference type="ChEBI" id="CHEBI:77852"/>
    </reaction>
    <physiologicalReaction direction="left-to-right" evidence="22">
        <dbReference type="Rhea" id="RHEA:75460"/>
    </physiologicalReaction>
</comment>
<feature type="binding site" description="axial binding residue" evidence="26">
    <location>
        <position position="316"/>
    </location>
    <ligand>
        <name>heme b</name>
        <dbReference type="ChEBI" id="CHEBI:60344"/>
    </ligand>
    <ligandPart>
        <name>Fe</name>
        <dbReference type="ChEBI" id="CHEBI:18248"/>
    </ligandPart>
</feature>
<comment type="cofactor">
    <cofactor evidence="1">
        <name>heme b</name>
        <dbReference type="ChEBI" id="CHEBI:60344"/>
    </cofactor>
</comment>
<feature type="domain" description="EGF-like" evidence="28">
    <location>
        <begin position="53"/>
        <end position="91"/>
    </location>
</feature>
<keyword evidence="19 26" id="KW-0408">Iron</keyword>
<dbReference type="InterPro" id="IPR010255">
    <property type="entry name" value="Haem_peroxidase_sf"/>
</dbReference>
<evidence type="ECO:0000256" key="6">
    <source>
        <dbReference type="ARBA" id="ARBA00011738"/>
    </source>
</evidence>
<dbReference type="GO" id="GO:0046872">
    <property type="term" value="F:metal ion binding"/>
    <property type="evidence" value="ECO:0007669"/>
    <property type="project" value="UniProtKB-KW"/>
</dbReference>
<evidence type="ECO:0000256" key="16">
    <source>
        <dbReference type="ARBA" id="ARBA00022848"/>
    </source>
</evidence>
<dbReference type="GO" id="GO:0004601">
    <property type="term" value="F:peroxidase activity"/>
    <property type="evidence" value="ECO:0007669"/>
    <property type="project" value="UniProtKB-KW"/>
</dbReference>
<evidence type="ECO:0000256" key="1">
    <source>
        <dbReference type="ARBA" id="ARBA00001970"/>
    </source>
</evidence>
<evidence type="ECO:0000256" key="7">
    <source>
        <dbReference type="ARBA" id="ARBA00012440"/>
    </source>
</evidence>
<dbReference type="SUPFAM" id="SSF48113">
    <property type="entry name" value="Heme-dependent peroxidases"/>
    <property type="match status" value="1"/>
</dbReference>
<keyword evidence="21" id="KW-0275">Fatty acid biosynthesis</keyword>
<comment type="subcellular location">
    <subcellularLocation>
        <location evidence="3">Endoplasmic reticulum membrane</location>
    </subcellularLocation>
    <subcellularLocation>
        <location evidence="2">Microsome membrane</location>
    </subcellularLocation>
</comment>
<keyword evidence="17" id="KW-0223">Dioxygenase</keyword>
<dbReference type="InterPro" id="IPR019791">
    <property type="entry name" value="Haem_peroxidase_animal"/>
</dbReference>
<comment type="catalytic activity">
    <reaction evidence="24">
        <text>(9Z,12Z)-octadecadienoate + AH2 + O2 = (13S)-hydroxy-(9Z,11E)-octadecadienoate + A + H2O</text>
        <dbReference type="Rhea" id="RHEA:75451"/>
        <dbReference type="ChEBI" id="CHEBI:13193"/>
        <dbReference type="ChEBI" id="CHEBI:15377"/>
        <dbReference type="ChEBI" id="CHEBI:15379"/>
        <dbReference type="ChEBI" id="CHEBI:17499"/>
        <dbReference type="ChEBI" id="CHEBI:30245"/>
        <dbReference type="ChEBI" id="CHEBI:90850"/>
    </reaction>
    <physiologicalReaction direction="left-to-right" evidence="24">
        <dbReference type="Rhea" id="RHEA:75452"/>
    </physiologicalReaction>
</comment>
<keyword evidence="12 26" id="KW-0349">Heme</keyword>
<dbReference type="GO" id="GO:0020037">
    <property type="term" value="F:heme binding"/>
    <property type="evidence" value="ECO:0007669"/>
    <property type="project" value="InterPro"/>
</dbReference>
<dbReference type="InterPro" id="IPR050783">
    <property type="entry name" value="Oxylipin_biosynth_metab"/>
</dbReference>
<dbReference type="InterPro" id="IPR037120">
    <property type="entry name" value="Haem_peroxidase_sf_animal"/>
</dbReference>